<protein>
    <recommendedName>
        <fullName evidence="4">Guanylate cyclase domain-containing protein</fullName>
    </recommendedName>
</protein>
<proteinExistence type="predicted"/>
<dbReference type="SUPFAM" id="SSF55073">
    <property type="entry name" value="Nucleotide cyclase"/>
    <property type="match status" value="1"/>
</dbReference>
<reference evidence="3" key="1">
    <citation type="journal article" date="2019" name="Int. J. Syst. Evol. Microbiol.">
        <title>The Global Catalogue of Microorganisms (GCM) 10K type strain sequencing project: providing services to taxonomists for standard genome sequencing and annotation.</title>
        <authorList>
            <consortium name="The Broad Institute Genomics Platform"/>
            <consortium name="The Broad Institute Genome Sequencing Center for Infectious Disease"/>
            <person name="Wu L."/>
            <person name="Ma J."/>
        </authorList>
    </citation>
    <scope>NUCLEOTIDE SEQUENCE [LARGE SCALE GENOMIC DNA]</scope>
    <source>
        <strain evidence="3">CECT 8288</strain>
    </source>
</reference>
<keyword evidence="3" id="KW-1185">Reference proteome</keyword>
<organism evidence="2 3">
    <name type="scientific">Reinekea marina</name>
    <dbReference type="NCBI Taxonomy" id="1310421"/>
    <lineage>
        <taxon>Bacteria</taxon>
        <taxon>Pseudomonadati</taxon>
        <taxon>Pseudomonadota</taxon>
        <taxon>Gammaproteobacteria</taxon>
        <taxon>Oceanospirillales</taxon>
        <taxon>Saccharospirillaceae</taxon>
        <taxon>Reinekea</taxon>
    </lineage>
</organism>
<dbReference type="RefSeq" id="WP_290282643.1">
    <property type="nucleotide sequence ID" value="NZ_JAUFQI010000001.1"/>
</dbReference>
<evidence type="ECO:0000313" key="2">
    <source>
        <dbReference type="EMBL" id="MFC3701354.1"/>
    </source>
</evidence>
<dbReference type="InterPro" id="IPR029787">
    <property type="entry name" value="Nucleotide_cyclase"/>
</dbReference>
<evidence type="ECO:0000313" key="3">
    <source>
        <dbReference type="Proteomes" id="UP001595710"/>
    </source>
</evidence>
<feature type="transmembrane region" description="Helical" evidence="1">
    <location>
        <begin position="144"/>
        <end position="163"/>
    </location>
</feature>
<sequence length="438" mass="49796">MNNLKWLFQPIMAFALALLVIINLLLVVFWYKPLTQSLSASNNQLGESLARTLSFETASLLHKNDRLGISQVLNRYADEPAVFLAAIDSQEADIRLTSRDKNQTVAIEKYRFPIHFGDELMGHADIELNINDTASWHQQAVTSWLLFNIIGIGAISGFLYWRYRQAIAAWSPLKTQLDAQLPQISQQLTGRPDQQVSQLIQLLSDPMSQHGQLMKHLQTDSASDDTERLLEQVSLVTEEGMYQDVALLSIDCQNWDALIRIYNAQQLQRIWRQYESLMIRVSELYNGVLLPDGFSIVFGLGESETFAFDSVCAARVLQLAIEIIAQETEQERPLFGIAVSAGPAFVSKTYKHGIPLPLVTGDADLWLQQVKALQPINHILMAEPILQDDDVNQQIEANLWRDVTLRNGQRLEIWEFERFKEKDDLFEIQAQTLIKTNS</sequence>
<gene>
    <name evidence="2" type="ORF">ACFOND_06835</name>
</gene>
<feature type="transmembrane region" description="Helical" evidence="1">
    <location>
        <begin position="6"/>
        <end position="31"/>
    </location>
</feature>
<evidence type="ECO:0000256" key="1">
    <source>
        <dbReference type="SAM" id="Phobius"/>
    </source>
</evidence>
<dbReference type="Gene3D" id="3.30.70.1230">
    <property type="entry name" value="Nucleotide cyclase"/>
    <property type="match status" value="1"/>
</dbReference>
<comment type="caution">
    <text evidence="2">The sequence shown here is derived from an EMBL/GenBank/DDBJ whole genome shotgun (WGS) entry which is preliminary data.</text>
</comment>
<name>A0ABV7WR74_9GAMM</name>
<keyword evidence="1" id="KW-0472">Membrane</keyword>
<accession>A0ABV7WR74</accession>
<dbReference type="Proteomes" id="UP001595710">
    <property type="component" value="Unassembled WGS sequence"/>
</dbReference>
<keyword evidence="1" id="KW-1133">Transmembrane helix</keyword>
<dbReference type="EMBL" id="JBHRYN010000008">
    <property type="protein sequence ID" value="MFC3701354.1"/>
    <property type="molecule type" value="Genomic_DNA"/>
</dbReference>
<keyword evidence="1" id="KW-0812">Transmembrane</keyword>
<evidence type="ECO:0008006" key="4">
    <source>
        <dbReference type="Google" id="ProtNLM"/>
    </source>
</evidence>